<gene>
    <name evidence="1" type="ORF">CMC5_082410</name>
</gene>
<accession>A0A0K1ETP4</accession>
<dbReference type="RefSeq" id="WP_050435396.1">
    <property type="nucleotide sequence ID" value="NZ_CP012159.1"/>
</dbReference>
<dbReference type="OrthoDB" id="5511707at2"/>
<protein>
    <recommendedName>
        <fullName evidence="3">Lipoprotein</fullName>
    </recommendedName>
</protein>
<keyword evidence="2" id="KW-1185">Reference proteome</keyword>
<dbReference type="EMBL" id="CP012159">
    <property type="protein sequence ID" value="AKT44003.1"/>
    <property type="molecule type" value="Genomic_DNA"/>
</dbReference>
<dbReference type="PROSITE" id="PS51257">
    <property type="entry name" value="PROKAR_LIPOPROTEIN"/>
    <property type="match status" value="1"/>
</dbReference>
<name>A0A0K1ETP4_CHOCO</name>
<sequence>MVRRVVFFVMALGFASLLMGCGPRWQVVHQTTPSPLVNQRSFAVLPIEYSGLRVGEKTEAQYLSEKDAKQQESFQADKDALNQNFARALIEGAAGDAINVALATGPSAAPFEIRPVVTFIEPGFYAVVASMPSEVHMTLRITLPNGQVIDEITLAHSTDSRSGFSVGGISMNPSSGGRLRKDGEGLGEIVAKYLRERVGG</sequence>
<evidence type="ECO:0000313" key="2">
    <source>
        <dbReference type="Proteomes" id="UP000067626"/>
    </source>
</evidence>
<organism evidence="1 2">
    <name type="scientific">Chondromyces crocatus</name>
    <dbReference type="NCBI Taxonomy" id="52"/>
    <lineage>
        <taxon>Bacteria</taxon>
        <taxon>Pseudomonadati</taxon>
        <taxon>Myxococcota</taxon>
        <taxon>Polyangia</taxon>
        <taxon>Polyangiales</taxon>
        <taxon>Polyangiaceae</taxon>
        <taxon>Chondromyces</taxon>
    </lineage>
</organism>
<dbReference type="AlphaFoldDB" id="A0A0K1ETP4"/>
<dbReference type="Proteomes" id="UP000067626">
    <property type="component" value="Chromosome"/>
</dbReference>
<dbReference type="KEGG" id="ccro:CMC5_082410"/>
<proteinExistence type="predicted"/>
<evidence type="ECO:0008006" key="3">
    <source>
        <dbReference type="Google" id="ProtNLM"/>
    </source>
</evidence>
<evidence type="ECO:0000313" key="1">
    <source>
        <dbReference type="EMBL" id="AKT44003.1"/>
    </source>
</evidence>
<reference evidence="1 2" key="1">
    <citation type="submission" date="2015-07" db="EMBL/GenBank/DDBJ databases">
        <title>Genome analysis of myxobacterium Chondromyces crocatus Cm c5 reveals a high potential for natural compound synthesis and the genetic basis for the loss of fruiting body formation.</title>
        <authorList>
            <person name="Zaburannyi N."/>
            <person name="Bunk B."/>
            <person name="Maier J."/>
            <person name="Overmann J."/>
            <person name="Mueller R."/>
        </authorList>
    </citation>
    <scope>NUCLEOTIDE SEQUENCE [LARGE SCALE GENOMIC DNA]</scope>
    <source>
        <strain evidence="1 2">Cm c5</strain>
    </source>
</reference>